<dbReference type="NCBIfam" id="TIGR00502">
    <property type="entry name" value="nagB"/>
    <property type="match status" value="1"/>
</dbReference>
<comment type="pathway">
    <text evidence="4">Amino-sugar metabolism; N-acetylneuraminate degradation; D-fructose 6-phosphate from N-acetylneuraminate: step 5/5.</text>
</comment>
<comment type="function">
    <text evidence="4">Catalyzes the reversible isomerization-deamination of glucosamine 6-phosphate (GlcN6P) to form fructose 6-phosphate (Fru6P) and ammonium ion.</text>
</comment>
<dbReference type="PANTHER" id="PTHR11280:SF5">
    <property type="entry name" value="GLUCOSAMINE-6-PHOSPHATE ISOMERASE"/>
    <property type="match status" value="1"/>
</dbReference>
<dbReference type="Proteomes" id="UP000654993">
    <property type="component" value="Unassembled WGS sequence"/>
</dbReference>
<evidence type="ECO:0000256" key="3">
    <source>
        <dbReference type="ARBA" id="ARBA00023277"/>
    </source>
</evidence>
<dbReference type="Pfam" id="PF01182">
    <property type="entry name" value="Glucosamine_iso"/>
    <property type="match status" value="1"/>
</dbReference>
<dbReference type="RefSeq" id="WP_200965547.1">
    <property type="nucleotide sequence ID" value="NZ_BMAQ01000004.1"/>
</dbReference>
<comment type="similarity">
    <text evidence="4">Belongs to the glucosamine/galactosamine-6-phosphate isomerase family. NagB subfamily.</text>
</comment>
<dbReference type="FunFam" id="3.40.50.1360:FF:000003">
    <property type="entry name" value="Glucosamine-6-phosphate deaminase"/>
    <property type="match status" value="1"/>
</dbReference>
<protein>
    <recommendedName>
        <fullName evidence="4">Glucosamine-6-phosphate deaminase</fullName>
        <ecNumber evidence="4">3.5.99.6</ecNumber>
    </recommendedName>
    <alternativeName>
        <fullName evidence="4">GlcN6P deaminase</fullName>
        <shortName evidence="4">GNPDA</shortName>
    </alternativeName>
    <alternativeName>
        <fullName evidence="4">Glucosamine-6-phosphate isomerase</fullName>
    </alternativeName>
</protein>
<evidence type="ECO:0000256" key="2">
    <source>
        <dbReference type="ARBA" id="ARBA00022801"/>
    </source>
</evidence>
<feature type="domain" description="Glucosamine/galactosamine-6-phosphate isomerase" evidence="5">
    <location>
        <begin position="9"/>
        <end position="225"/>
    </location>
</feature>
<dbReference type="HAMAP" id="MF_01241">
    <property type="entry name" value="GlcN6P_deamin"/>
    <property type="match status" value="1"/>
</dbReference>
<keyword evidence="7" id="KW-1185">Reference proteome</keyword>
<dbReference type="GO" id="GO:0019262">
    <property type="term" value="P:N-acetylneuraminate catabolic process"/>
    <property type="evidence" value="ECO:0007669"/>
    <property type="project" value="UniProtKB-UniRule"/>
</dbReference>
<comment type="catalytic activity">
    <reaction evidence="1 4">
        <text>alpha-D-glucosamine 6-phosphate + H2O = beta-D-fructose 6-phosphate + NH4(+)</text>
        <dbReference type="Rhea" id="RHEA:12172"/>
        <dbReference type="ChEBI" id="CHEBI:15377"/>
        <dbReference type="ChEBI" id="CHEBI:28938"/>
        <dbReference type="ChEBI" id="CHEBI:57634"/>
        <dbReference type="ChEBI" id="CHEBI:75989"/>
        <dbReference type="EC" id="3.5.99.6"/>
    </reaction>
</comment>
<dbReference type="InterPro" id="IPR037171">
    <property type="entry name" value="NagB/RpiA_transferase-like"/>
</dbReference>
<feature type="active site" description="For ring-opening step" evidence="4">
    <location>
        <position position="144"/>
    </location>
</feature>
<dbReference type="Gene3D" id="3.40.50.1360">
    <property type="match status" value="1"/>
</dbReference>
<dbReference type="EC" id="3.5.99.6" evidence="4"/>
<dbReference type="GO" id="GO:0006046">
    <property type="term" value="P:N-acetylglucosamine catabolic process"/>
    <property type="evidence" value="ECO:0007669"/>
    <property type="project" value="UniProtKB-UniRule"/>
</dbReference>
<dbReference type="EMBL" id="BMAQ01000004">
    <property type="protein sequence ID" value="GFR37252.1"/>
    <property type="molecule type" value="Genomic_DNA"/>
</dbReference>
<reference evidence="6" key="1">
    <citation type="submission" date="2020-08" db="EMBL/GenBank/DDBJ databases">
        <authorList>
            <person name="Uke A."/>
            <person name="Chhe C."/>
            <person name="Baramee S."/>
            <person name="Kosugi A."/>
        </authorList>
    </citation>
    <scope>NUCLEOTIDE SEQUENCE</scope>
    <source>
        <strain evidence="6">DA-C8</strain>
    </source>
</reference>
<comment type="caution">
    <text evidence="6">The sequence shown here is derived from an EMBL/GenBank/DDBJ whole genome shotgun (WGS) entry which is preliminary data.</text>
</comment>
<evidence type="ECO:0000256" key="4">
    <source>
        <dbReference type="HAMAP-Rule" id="MF_01241"/>
    </source>
</evidence>
<dbReference type="GO" id="GO:0005975">
    <property type="term" value="P:carbohydrate metabolic process"/>
    <property type="evidence" value="ECO:0007669"/>
    <property type="project" value="InterPro"/>
</dbReference>
<dbReference type="SUPFAM" id="SSF100950">
    <property type="entry name" value="NagB/RpiA/CoA transferase-like"/>
    <property type="match status" value="1"/>
</dbReference>
<accession>A0A916VEI5</accession>
<evidence type="ECO:0000313" key="7">
    <source>
        <dbReference type="Proteomes" id="UP000654993"/>
    </source>
</evidence>
<dbReference type="InterPro" id="IPR004547">
    <property type="entry name" value="Glucosamine6P_isomerase"/>
</dbReference>
<feature type="active site" description="Proton acceptor; for ring-opening step" evidence="4">
    <location>
        <position position="139"/>
    </location>
</feature>
<gene>
    <name evidence="4 6" type="primary">nagB</name>
    <name evidence="6" type="ORF">PRECH8_05480</name>
</gene>
<sequence length="254" mass="28604">MVKLWIGEHAQAVAEHAVDLIEQTIKGKPACVLGLATGSTPLKTYQEMIRRYREGRLDFSQVTTFNLDEYYGLDERHPQSYHYFMYENLFRYINIPRERIHIPCGTPQDIEAYCRHYDQRIAESGGIDLQLLGIGPNGHIGFNEPADELQAGTHLVRLTEDTIQANARFFPSIDDVPRQAITMGMKTILSARKIILLAEGEGKAMIIKKLLESAITTQLPASFLRLHPDVTILIDREAAKYLPSSITGEGHSIV</sequence>
<evidence type="ECO:0000256" key="1">
    <source>
        <dbReference type="ARBA" id="ARBA00000644"/>
    </source>
</evidence>
<dbReference type="GO" id="GO:0005737">
    <property type="term" value="C:cytoplasm"/>
    <property type="evidence" value="ECO:0007669"/>
    <property type="project" value="TreeGrafter"/>
</dbReference>
<evidence type="ECO:0000259" key="5">
    <source>
        <dbReference type="Pfam" id="PF01182"/>
    </source>
</evidence>
<dbReference type="GO" id="GO:0006043">
    <property type="term" value="P:glucosamine catabolic process"/>
    <property type="evidence" value="ECO:0007669"/>
    <property type="project" value="TreeGrafter"/>
</dbReference>
<dbReference type="GO" id="GO:0042802">
    <property type="term" value="F:identical protein binding"/>
    <property type="evidence" value="ECO:0007669"/>
    <property type="project" value="TreeGrafter"/>
</dbReference>
<dbReference type="GO" id="GO:0004342">
    <property type="term" value="F:glucosamine-6-phosphate deaminase activity"/>
    <property type="evidence" value="ECO:0007669"/>
    <property type="project" value="UniProtKB-UniRule"/>
</dbReference>
<reference evidence="6" key="2">
    <citation type="journal article" date="2021" name="Data Brief">
        <title>Draft genome sequence data of the facultative, thermophilic, xylanolytic bacterium Paenibacillus sp. strain DA-C8.</title>
        <authorList>
            <person name="Chhe C."/>
            <person name="Uke A."/>
            <person name="Baramee S."/>
            <person name="Ungkulpasvich U."/>
            <person name="Tachaapaikoon C."/>
            <person name="Pason P."/>
            <person name="Waeonukul R."/>
            <person name="Ratanakhanokchai K."/>
            <person name="Kosugi A."/>
        </authorList>
    </citation>
    <scope>NUCLEOTIDE SEQUENCE</scope>
    <source>
        <strain evidence="6">DA-C8</strain>
    </source>
</reference>
<evidence type="ECO:0000313" key="6">
    <source>
        <dbReference type="EMBL" id="GFR37252.1"/>
    </source>
</evidence>
<dbReference type="PANTHER" id="PTHR11280">
    <property type="entry name" value="GLUCOSAMINE-6-PHOSPHATE ISOMERASE"/>
    <property type="match status" value="1"/>
</dbReference>
<proteinExistence type="inferred from homology"/>
<organism evidence="6 7">
    <name type="scientific">Insulibacter thermoxylanivorax</name>
    <dbReference type="NCBI Taxonomy" id="2749268"/>
    <lineage>
        <taxon>Bacteria</taxon>
        <taxon>Bacillati</taxon>
        <taxon>Bacillota</taxon>
        <taxon>Bacilli</taxon>
        <taxon>Bacillales</taxon>
        <taxon>Paenibacillaceae</taxon>
        <taxon>Insulibacter</taxon>
    </lineage>
</organism>
<dbReference type="AlphaFoldDB" id="A0A916VEI5"/>
<feature type="active site" description="Proton acceptor; for enolization step" evidence="4">
    <location>
        <position position="68"/>
    </location>
</feature>
<feature type="active site" description="For ring-opening step" evidence="4">
    <location>
        <position position="137"/>
    </location>
</feature>
<name>A0A916VEI5_9BACL</name>
<dbReference type="InterPro" id="IPR006148">
    <property type="entry name" value="Glc/Gal-6P_isomerase"/>
</dbReference>
<dbReference type="PROSITE" id="PS01161">
    <property type="entry name" value="GLC_GALNAC_ISOMERASE"/>
    <property type="match status" value="1"/>
</dbReference>
<keyword evidence="3 4" id="KW-0119">Carbohydrate metabolism</keyword>
<keyword evidence="2 4" id="KW-0378">Hydrolase</keyword>
<dbReference type="InterPro" id="IPR018321">
    <property type="entry name" value="Glucosamine6P_isomerase_CS"/>
</dbReference>
<dbReference type="CDD" id="cd01399">
    <property type="entry name" value="GlcN6P_deaminase"/>
    <property type="match status" value="1"/>
</dbReference>
<comment type="caution">
    <text evidence="4">Lacks conserved residue(s) required for the propagation of feature annotation.</text>
</comment>